<dbReference type="SUPFAM" id="SSF46785">
    <property type="entry name" value="Winged helix' DNA-binding domain"/>
    <property type="match status" value="1"/>
</dbReference>
<proteinExistence type="predicted"/>
<dbReference type="InterPro" id="IPR036390">
    <property type="entry name" value="WH_DNA-bd_sf"/>
</dbReference>
<name>A0A1I2ZSB6_9EURY</name>
<dbReference type="OrthoDB" id="252055at2157"/>
<dbReference type="Gene3D" id="1.10.10.10">
    <property type="entry name" value="Winged helix-like DNA-binding domain superfamily/Winged helix DNA-binding domain"/>
    <property type="match status" value="1"/>
</dbReference>
<reference evidence="2 3" key="1">
    <citation type="submission" date="2016-10" db="EMBL/GenBank/DDBJ databases">
        <authorList>
            <person name="Varghese N."/>
            <person name="Submissions S."/>
        </authorList>
    </citation>
    <scope>NUCLEOTIDE SEQUENCE [LARGE SCALE GENOMIC DNA]</scope>
    <source>
        <strain evidence="2 3">CGMCC 1.6377</strain>
    </source>
</reference>
<organism evidence="2 3">
    <name type="scientific">Halorubrum aquaticum</name>
    <dbReference type="NCBI Taxonomy" id="387340"/>
    <lineage>
        <taxon>Archaea</taxon>
        <taxon>Methanobacteriati</taxon>
        <taxon>Methanobacteriota</taxon>
        <taxon>Stenosarchaea group</taxon>
        <taxon>Halobacteria</taxon>
        <taxon>Halobacteriales</taxon>
        <taxon>Haloferacaceae</taxon>
        <taxon>Halorubrum</taxon>
    </lineage>
</organism>
<dbReference type="InterPro" id="IPR036388">
    <property type="entry name" value="WH-like_DNA-bd_sf"/>
</dbReference>
<sequence length="126" mass="13944">MTGPDEGYGIPIDPDDAFRVMSNSRRRQVVLSLTQSDEPLTASELAREIAAIENLVDPSEVTGEQRTTVYVALIQSHLETLDDVGVVDYDERGKRVKATRATQPIASHIREITRVCYEPEGSECPV</sequence>
<dbReference type="RefSeq" id="WP_149783447.1">
    <property type="nucleotide sequence ID" value="NZ_BAAADP010000001.1"/>
</dbReference>
<accession>A0A1I2ZSB6</accession>
<gene>
    <name evidence="2" type="ORF">SAMN04488066_1034</name>
</gene>
<feature type="domain" description="DUF7344" evidence="1">
    <location>
        <begin position="18"/>
        <end position="96"/>
    </location>
</feature>
<dbReference type="Pfam" id="PF24035">
    <property type="entry name" value="DUF7344"/>
    <property type="match status" value="1"/>
</dbReference>
<protein>
    <recommendedName>
        <fullName evidence="1">DUF7344 domain-containing protein</fullName>
    </recommendedName>
</protein>
<dbReference type="Proteomes" id="UP000323537">
    <property type="component" value="Unassembled WGS sequence"/>
</dbReference>
<keyword evidence="3" id="KW-1185">Reference proteome</keyword>
<evidence type="ECO:0000313" key="2">
    <source>
        <dbReference type="EMBL" id="SFH39981.1"/>
    </source>
</evidence>
<evidence type="ECO:0000313" key="3">
    <source>
        <dbReference type="Proteomes" id="UP000323537"/>
    </source>
</evidence>
<dbReference type="InterPro" id="IPR055768">
    <property type="entry name" value="DUF7344"/>
</dbReference>
<dbReference type="EMBL" id="FOPZ01000003">
    <property type="protein sequence ID" value="SFH39981.1"/>
    <property type="molecule type" value="Genomic_DNA"/>
</dbReference>
<evidence type="ECO:0000259" key="1">
    <source>
        <dbReference type="Pfam" id="PF24035"/>
    </source>
</evidence>
<dbReference type="AlphaFoldDB" id="A0A1I2ZSB6"/>